<reference evidence="1" key="1">
    <citation type="submission" date="2024-03" db="EMBL/GenBank/DDBJ databases">
        <title>Novel Streptomyces species of biotechnological and ecological value are a feature of Machair soil.</title>
        <authorList>
            <person name="Prole J.R."/>
            <person name="Goodfellow M."/>
            <person name="Allenby N."/>
            <person name="Ward A.C."/>
        </authorList>
    </citation>
    <scope>NUCLEOTIDE SEQUENCE</scope>
    <source>
        <strain evidence="1">MS1.AVA.4</strain>
    </source>
</reference>
<evidence type="ECO:0000313" key="2">
    <source>
        <dbReference type="Proteomes" id="UP001375539"/>
    </source>
</evidence>
<comment type="caution">
    <text evidence="1">The sequence shown here is derived from an EMBL/GenBank/DDBJ whole genome shotgun (WGS) entry which is preliminary data.</text>
</comment>
<organism evidence="1 2">
    <name type="scientific">Streptomyces pratisoli</name>
    <dbReference type="NCBI Taxonomy" id="3139917"/>
    <lineage>
        <taxon>Bacteria</taxon>
        <taxon>Bacillati</taxon>
        <taxon>Actinomycetota</taxon>
        <taxon>Actinomycetes</taxon>
        <taxon>Kitasatosporales</taxon>
        <taxon>Streptomycetaceae</taxon>
        <taxon>Streptomyces</taxon>
    </lineage>
</organism>
<sequence length="692" mass="74397">MDGDDEGRRDAAILDALFSQAPQGLFVCDTDLRVVRFNRAAPGVRGIPPEKVLGHTFAEFAPGITEVDVTALCEEVLRTGKVIRDRLARGRPPSNPDKDMMVSFSLFRLQGADGEILGLAALVDDVTDRESALERLDLLHEARKSIGTSLDAFRTAEELTDVLVPRVADAAAVDIIDEALRGRSLPSGPVSADTPMRRAAFRSVRGGEGPRPKGELATLPFPTPYTQVLNDLRPRIVSGIAPDDTWLATDPDRAAALRSAGVHSLLVLPLRLRDTVLGLTALYRFDRPDPFDGDDLALVTEIVAKATLHLENARSYVREHTIATTLQRDLMPCRPPGLSAVDTAYAYLPEGAGGDWYDVIPLSGARVALAVGDVAGYGIEAAAIMGQLRTALRTLALQDLEPEEALTRLDETAAFLGRTRSPVAADCENAPDFVATCLFAVYDPVSRSCTAARAGHPAPLVLGPDGSTTPFEVPSGRALGSADGMGYMSTTATLPESTLLALFTDGLVKPYGRDTEAARSRLGEILSQPDAPLDQLCDTAVYELVPAEPRDDAVLLLARTRALPADRVTVWSLPQDDSVVATARRLVEHQLGAWDLTDAVFTTELIVSELVTNAIRYGQGPIELRLILDHTLICEVSDTSSTSPHMRHATATDEGGRGLFIVMQLSDRWGSRSTADGKTIWSEQVIPDGPAR</sequence>
<dbReference type="Proteomes" id="UP001375539">
    <property type="component" value="Unassembled WGS sequence"/>
</dbReference>
<proteinExistence type="predicted"/>
<keyword evidence="2" id="KW-1185">Reference proteome</keyword>
<dbReference type="EMBL" id="JBBKAI010000002">
    <property type="protein sequence ID" value="MEJ8655381.1"/>
    <property type="molecule type" value="Genomic_DNA"/>
</dbReference>
<name>A0ACC6QAS2_9ACTN</name>
<gene>
    <name evidence="1" type="ORF">WKI58_02365</name>
</gene>
<accession>A0ACC6QAS2</accession>
<protein>
    <submittedName>
        <fullName evidence="1">SpoIIE family protein phosphatase</fullName>
    </submittedName>
</protein>
<evidence type="ECO:0000313" key="1">
    <source>
        <dbReference type="EMBL" id="MEJ8655381.1"/>
    </source>
</evidence>